<protein>
    <recommendedName>
        <fullName evidence="6">Major facilitator superfamily (MFS) profile domain-containing protein</fullName>
    </recommendedName>
</protein>
<keyword evidence="3" id="KW-0812">Transmembrane</keyword>
<evidence type="ECO:0000313" key="4">
    <source>
        <dbReference type="EMBL" id="KAA8901965.1"/>
    </source>
</evidence>
<comment type="similarity">
    <text evidence="2">Belongs to the major facilitator superfamily. Monocarboxylate porter (TC 2.A.1.13) family.</text>
</comment>
<dbReference type="Pfam" id="PF07690">
    <property type="entry name" value="MFS_1"/>
    <property type="match status" value="1"/>
</dbReference>
<reference evidence="4 5" key="1">
    <citation type="submission" date="2019-07" db="EMBL/GenBank/DDBJ databases">
        <title>Genome assembly of two rare yeast pathogens: Diutina rugosa and Trichomonascus ciferrii.</title>
        <authorList>
            <person name="Mixao V."/>
            <person name="Saus E."/>
            <person name="Hansen A."/>
            <person name="Lass-Flor C."/>
            <person name="Gabaldon T."/>
        </authorList>
    </citation>
    <scope>NUCLEOTIDE SEQUENCE [LARGE SCALE GENOMIC DNA]</scope>
    <source>
        <strain evidence="4 5">CBS 613</strain>
    </source>
</reference>
<dbReference type="PANTHER" id="PTHR11360">
    <property type="entry name" value="MONOCARBOXYLATE TRANSPORTER"/>
    <property type="match status" value="1"/>
</dbReference>
<keyword evidence="5" id="KW-1185">Reference proteome</keyword>
<dbReference type="GO" id="GO:0022857">
    <property type="term" value="F:transmembrane transporter activity"/>
    <property type="evidence" value="ECO:0007669"/>
    <property type="project" value="InterPro"/>
</dbReference>
<dbReference type="RefSeq" id="XP_034012152.1">
    <property type="nucleotide sequence ID" value="XM_034155732.1"/>
</dbReference>
<dbReference type="EMBL" id="SWFT01000096">
    <property type="protein sequence ID" value="KAA8901965.1"/>
    <property type="molecule type" value="Genomic_DNA"/>
</dbReference>
<feature type="transmembrane region" description="Helical" evidence="3">
    <location>
        <begin position="370"/>
        <end position="388"/>
    </location>
</feature>
<organism evidence="4 5">
    <name type="scientific">Diutina rugosa</name>
    <name type="common">Yeast</name>
    <name type="synonym">Candida rugosa</name>
    <dbReference type="NCBI Taxonomy" id="5481"/>
    <lineage>
        <taxon>Eukaryota</taxon>
        <taxon>Fungi</taxon>
        <taxon>Dikarya</taxon>
        <taxon>Ascomycota</taxon>
        <taxon>Saccharomycotina</taxon>
        <taxon>Pichiomycetes</taxon>
        <taxon>Debaryomycetaceae</taxon>
        <taxon>Diutina</taxon>
    </lineage>
</organism>
<feature type="transmembrane region" description="Helical" evidence="3">
    <location>
        <begin position="138"/>
        <end position="159"/>
    </location>
</feature>
<sequence>MFEDEVIEENHIEKLVSATCSHHEAEEDVVYDSGYAWVVCLCCFFMNFCTWGMNSGFAIYFANYLDSGTFAGATKLDYAWIGGIAFGVGLAFSPVVNWLVPILGMNGCLLLGNCLQFTALMLASWSTKLWQLYLTQGLMNSFGLAFISIPQLIIIPMWFKKKRVFAGGITSAGSGAGGILFNLGMQAIVEAKSVHWALRAQAIISFGIMWFPTVFIRSRHKSSGAGFKLVDKQILMSASFYILAMYIIFCIFSYVILLYSLAQWTTTLGESVYRGSIVSACVQVGSCVFRPIFGVLGTPKFLGPLTMGSILYTLCGIFCLAMWIPSRNFAAAVAFAIIEGGMMGFIYSMFTPVCAAVFGMKKMSTAFSNLWVLQGLAAIFGPVIGIKLRRGEGAYVDPTQYQDCAIFCGVCFIAAGFFLFLERGYLVARNRIMVAEGHEVDPDKIDFAAYTVPPMAVLRGCFGAGKF</sequence>
<evidence type="ECO:0000313" key="5">
    <source>
        <dbReference type="Proteomes" id="UP000449547"/>
    </source>
</evidence>
<feature type="transmembrane region" description="Helical" evidence="3">
    <location>
        <begin position="238"/>
        <end position="259"/>
    </location>
</feature>
<feature type="transmembrane region" description="Helical" evidence="3">
    <location>
        <begin position="301"/>
        <end position="324"/>
    </location>
</feature>
<dbReference type="Proteomes" id="UP000449547">
    <property type="component" value="Unassembled WGS sequence"/>
</dbReference>
<feature type="transmembrane region" description="Helical" evidence="3">
    <location>
        <begin position="271"/>
        <end position="289"/>
    </location>
</feature>
<feature type="transmembrane region" description="Helical" evidence="3">
    <location>
        <begin position="400"/>
        <end position="421"/>
    </location>
</feature>
<evidence type="ECO:0000256" key="1">
    <source>
        <dbReference type="ARBA" id="ARBA00004141"/>
    </source>
</evidence>
<dbReference type="Gene3D" id="1.20.1250.20">
    <property type="entry name" value="MFS general substrate transporter like domains"/>
    <property type="match status" value="2"/>
</dbReference>
<comment type="subcellular location">
    <subcellularLocation>
        <location evidence="1">Membrane</location>
        <topology evidence="1">Multi-pass membrane protein</topology>
    </subcellularLocation>
</comment>
<evidence type="ECO:0008006" key="6">
    <source>
        <dbReference type="Google" id="ProtNLM"/>
    </source>
</evidence>
<feature type="transmembrane region" description="Helical" evidence="3">
    <location>
        <begin position="164"/>
        <end position="184"/>
    </location>
</feature>
<dbReference type="PANTHER" id="PTHR11360:SF315">
    <property type="entry name" value="TRANSPORTER MCH2-RELATED"/>
    <property type="match status" value="1"/>
</dbReference>
<comment type="caution">
    <text evidence="4">The sequence shown here is derived from an EMBL/GenBank/DDBJ whole genome shotgun (WGS) entry which is preliminary data.</text>
</comment>
<dbReference type="InterPro" id="IPR036259">
    <property type="entry name" value="MFS_trans_sf"/>
</dbReference>
<accession>A0A642UMY9</accession>
<dbReference type="GeneID" id="54781667"/>
<keyword evidence="3" id="KW-1133">Transmembrane helix</keyword>
<keyword evidence="3" id="KW-0472">Membrane</keyword>
<dbReference type="AlphaFoldDB" id="A0A642UMY9"/>
<dbReference type="OMA" id="AWCNGSI"/>
<evidence type="ECO:0000256" key="3">
    <source>
        <dbReference type="SAM" id="Phobius"/>
    </source>
</evidence>
<feature type="transmembrane region" description="Helical" evidence="3">
    <location>
        <begin position="80"/>
        <end position="100"/>
    </location>
</feature>
<dbReference type="SUPFAM" id="SSF103473">
    <property type="entry name" value="MFS general substrate transporter"/>
    <property type="match status" value="1"/>
</dbReference>
<dbReference type="VEuPathDB" id="FungiDB:DIURU_003016"/>
<feature type="transmembrane region" description="Helical" evidence="3">
    <location>
        <begin position="196"/>
        <end position="217"/>
    </location>
</feature>
<name>A0A642UMY9_DIURU</name>
<proteinExistence type="inferred from homology"/>
<feature type="transmembrane region" description="Helical" evidence="3">
    <location>
        <begin position="330"/>
        <end position="358"/>
    </location>
</feature>
<dbReference type="GO" id="GO:0016020">
    <property type="term" value="C:membrane"/>
    <property type="evidence" value="ECO:0007669"/>
    <property type="project" value="UniProtKB-SubCell"/>
</dbReference>
<dbReference type="InterPro" id="IPR050327">
    <property type="entry name" value="Proton-linked_MCT"/>
</dbReference>
<gene>
    <name evidence="4" type="ORF">DIURU_003016</name>
</gene>
<dbReference type="InterPro" id="IPR011701">
    <property type="entry name" value="MFS"/>
</dbReference>
<feature type="transmembrane region" description="Helical" evidence="3">
    <location>
        <begin position="35"/>
        <end position="60"/>
    </location>
</feature>
<feature type="transmembrane region" description="Helical" evidence="3">
    <location>
        <begin position="107"/>
        <end position="126"/>
    </location>
</feature>
<evidence type="ECO:0000256" key="2">
    <source>
        <dbReference type="ARBA" id="ARBA00006727"/>
    </source>
</evidence>
<dbReference type="OrthoDB" id="6499973at2759"/>